<proteinExistence type="predicted"/>
<evidence type="ECO:0000313" key="3">
    <source>
        <dbReference type="EMBL" id="WRL66356.1"/>
    </source>
</evidence>
<dbReference type="Proteomes" id="UP001324287">
    <property type="component" value="Chromosome"/>
</dbReference>
<keyword evidence="2" id="KW-0472">Membrane</keyword>
<evidence type="ECO:0000313" key="4">
    <source>
        <dbReference type="Proteomes" id="UP001324287"/>
    </source>
</evidence>
<dbReference type="EMBL" id="CP141261">
    <property type="protein sequence ID" value="WRL66356.1"/>
    <property type="molecule type" value="Genomic_DNA"/>
</dbReference>
<feature type="region of interest" description="Disordered" evidence="1">
    <location>
        <begin position="66"/>
        <end position="100"/>
    </location>
</feature>
<dbReference type="RefSeq" id="WP_324277670.1">
    <property type="nucleotide sequence ID" value="NZ_CP141261.1"/>
</dbReference>
<reference evidence="3 4" key="1">
    <citation type="submission" date="2023-12" db="EMBL/GenBank/DDBJ databases">
        <title>Blastococcus brunescens sp. nov., an actonobacterium isolated from sandstone collected in sahara desert.</title>
        <authorList>
            <person name="Gtari M."/>
            <person name="Ghodhbane F."/>
        </authorList>
    </citation>
    <scope>NUCLEOTIDE SEQUENCE [LARGE SCALE GENOMIC DNA]</scope>
    <source>
        <strain evidence="3 4">BMG 8361</strain>
    </source>
</reference>
<gene>
    <name evidence="3" type="ORF">U6N30_13505</name>
</gene>
<name>A0ABZ1B6E4_9ACTN</name>
<evidence type="ECO:0000256" key="2">
    <source>
        <dbReference type="SAM" id="Phobius"/>
    </source>
</evidence>
<keyword evidence="2" id="KW-0812">Transmembrane</keyword>
<protein>
    <submittedName>
        <fullName evidence="3">Uncharacterized protein</fullName>
    </submittedName>
</protein>
<organism evidence="3 4">
    <name type="scientific">Blastococcus brunescens</name>
    <dbReference type="NCBI Taxonomy" id="1564165"/>
    <lineage>
        <taxon>Bacteria</taxon>
        <taxon>Bacillati</taxon>
        <taxon>Actinomycetota</taxon>
        <taxon>Actinomycetes</taxon>
        <taxon>Geodermatophilales</taxon>
        <taxon>Geodermatophilaceae</taxon>
        <taxon>Blastococcus</taxon>
    </lineage>
</organism>
<keyword evidence="4" id="KW-1185">Reference proteome</keyword>
<feature type="transmembrane region" description="Helical" evidence="2">
    <location>
        <begin position="45"/>
        <end position="66"/>
    </location>
</feature>
<keyword evidence="2" id="KW-1133">Transmembrane helix</keyword>
<accession>A0ABZ1B6E4</accession>
<feature type="region of interest" description="Disordered" evidence="1">
    <location>
        <begin position="1"/>
        <end position="40"/>
    </location>
</feature>
<evidence type="ECO:0000256" key="1">
    <source>
        <dbReference type="SAM" id="MobiDB-lite"/>
    </source>
</evidence>
<feature type="compositionally biased region" description="Low complexity" evidence="1">
    <location>
        <begin position="20"/>
        <end position="30"/>
    </location>
</feature>
<sequence length="100" mass="9888">MPQAGSGDADQPGQVAGTDAEGATSAESAPEAPPRRGPAAGFRTGLVVAVVFVLGLTVGAVAVGLLGDSVPPRAPTGRTPDRTTAGRSPGIWTRRQARSG</sequence>